<reference evidence="3" key="1">
    <citation type="journal article" date="2012" name="Nat. Biotechnol.">
        <title>Reference genome sequence of the model plant Setaria.</title>
        <authorList>
            <person name="Bennetzen J.L."/>
            <person name="Schmutz J."/>
            <person name="Wang H."/>
            <person name="Percifield R."/>
            <person name="Hawkins J."/>
            <person name="Pontaroli A.C."/>
            <person name="Estep M."/>
            <person name="Feng L."/>
            <person name="Vaughn J.N."/>
            <person name="Grimwood J."/>
            <person name="Jenkins J."/>
            <person name="Barry K."/>
            <person name="Lindquist E."/>
            <person name="Hellsten U."/>
            <person name="Deshpande S."/>
            <person name="Wang X."/>
            <person name="Wu X."/>
            <person name="Mitros T."/>
            <person name="Triplett J."/>
            <person name="Yang X."/>
            <person name="Ye C.Y."/>
            <person name="Mauro-Herrera M."/>
            <person name="Wang L."/>
            <person name="Li P."/>
            <person name="Sharma M."/>
            <person name="Sharma R."/>
            <person name="Ronald P.C."/>
            <person name="Panaud O."/>
            <person name="Kellogg E.A."/>
            <person name="Brutnell T.P."/>
            <person name="Doust A.N."/>
            <person name="Tuskan G.A."/>
            <person name="Rokhsar D."/>
            <person name="Devos K.M."/>
        </authorList>
    </citation>
    <scope>NUCLEOTIDE SEQUENCE [LARGE SCALE GENOMIC DNA]</scope>
    <source>
        <strain evidence="3">cv. Yugu1</strain>
    </source>
</reference>
<dbReference type="HOGENOM" id="CLU_1838601_0_0_1"/>
<feature type="compositionally biased region" description="Basic and acidic residues" evidence="1">
    <location>
        <begin position="53"/>
        <end position="66"/>
    </location>
</feature>
<evidence type="ECO:0000256" key="1">
    <source>
        <dbReference type="SAM" id="MobiDB-lite"/>
    </source>
</evidence>
<dbReference type="AlphaFoldDB" id="K3XZV8"/>
<organism evidence="2 3">
    <name type="scientific">Setaria italica</name>
    <name type="common">Foxtail millet</name>
    <name type="synonym">Panicum italicum</name>
    <dbReference type="NCBI Taxonomy" id="4555"/>
    <lineage>
        <taxon>Eukaryota</taxon>
        <taxon>Viridiplantae</taxon>
        <taxon>Streptophyta</taxon>
        <taxon>Embryophyta</taxon>
        <taxon>Tracheophyta</taxon>
        <taxon>Spermatophyta</taxon>
        <taxon>Magnoliopsida</taxon>
        <taxon>Liliopsida</taxon>
        <taxon>Poales</taxon>
        <taxon>Poaceae</taxon>
        <taxon>PACMAD clade</taxon>
        <taxon>Panicoideae</taxon>
        <taxon>Panicodae</taxon>
        <taxon>Paniceae</taxon>
        <taxon>Cenchrinae</taxon>
        <taxon>Setaria</taxon>
    </lineage>
</organism>
<keyword evidence="3" id="KW-1185">Reference proteome</keyword>
<evidence type="ECO:0000313" key="3">
    <source>
        <dbReference type="Proteomes" id="UP000004995"/>
    </source>
</evidence>
<feature type="compositionally biased region" description="Basic residues" evidence="1">
    <location>
        <begin position="67"/>
        <end position="87"/>
    </location>
</feature>
<dbReference type="EnsemblPlants" id="KQL12026">
    <property type="protein sequence ID" value="KQL12026"/>
    <property type="gene ID" value="SETIT_007469mg"/>
</dbReference>
<reference evidence="2" key="2">
    <citation type="submission" date="2018-08" db="UniProtKB">
        <authorList>
            <consortium name="EnsemblPlants"/>
        </authorList>
    </citation>
    <scope>IDENTIFICATION</scope>
    <source>
        <strain evidence="2">Yugu1</strain>
    </source>
</reference>
<dbReference type="EMBL" id="AGNK02002683">
    <property type="status" value="NOT_ANNOTATED_CDS"/>
    <property type="molecule type" value="Genomic_DNA"/>
</dbReference>
<proteinExistence type="predicted"/>
<feature type="region of interest" description="Disordered" evidence="1">
    <location>
        <begin position="1"/>
        <end position="102"/>
    </location>
</feature>
<sequence length="140" mass="16446">MRNLHWCDSDPVIGHHSKSNREGRGQIERTRTLMRRSGERLASVPCRRVRRFRDRDRGEERKEALRHGSRQPNRTRTRGRRRVRPHHAASGTNSTRSPPIIAGQLRDGLLRPACRHTGQPEKRHIGLRLRPMYDVFRSTH</sequence>
<dbReference type="Gramene" id="KQL12026">
    <property type="protein sequence ID" value="KQL12026"/>
    <property type="gene ID" value="SETIT_007469mg"/>
</dbReference>
<accession>K3XZV8</accession>
<evidence type="ECO:0000313" key="2">
    <source>
        <dbReference type="EnsemblPlants" id="KQL12026"/>
    </source>
</evidence>
<feature type="compositionally biased region" description="Basic and acidic residues" evidence="1">
    <location>
        <begin position="19"/>
        <end position="39"/>
    </location>
</feature>
<name>K3XZV8_SETIT</name>
<protein>
    <submittedName>
        <fullName evidence="2">Uncharacterized protein</fullName>
    </submittedName>
</protein>
<dbReference type="Proteomes" id="UP000004995">
    <property type="component" value="Unassembled WGS sequence"/>
</dbReference>
<dbReference type="InParanoid" id="K3XZV8"/>